<gene>
    <name evidence="4" type="ORF">BDK92_6855</name>
</gene>
<dbReference type="EMBL" id="RBKT01000001">
    <property type="protein sequence ID" value="RKR92414.1"/>
    <property type="molecule type" value="Genomic_DNA"/>
</dbReference>
<keyword evidence="5" id="KW-1185">Reference proteome</keyword>
<evidence type="ECO:0000256" key="2">
    <source>
        <dbReference type="SAM" id="MobiDB-lite"/>
    </source>
</evidence>
<proteinExistence type="predicted"/>
<dbReference type="GO" id="GO:0008270">
    <property type="term" value="F:zinc ion binding"/>
    <property type="evidence" value="ECO:0007669"/>
    <property type="project" value="UniProtKB-KW"/>
</dbReference>
<dbReference type="PROSITE" id="PS50966">
    <property type="entry name" value="ZF_SWIM"/>
    <property type="match status" value="1"/>
</dbReference>
<evidence type="ECO:0000313" key="4">
    <source>
        <dbReference type="EMBL" id="RKR92414.1"/>
    </source>
</evidence>
<feature type="region of interest" description="Disordered" evidence="2">
    <location>
        <begin position="114"/>
        <end position="136"/>
    </location>
</feature>
<dbReference type="InterPro" id="IPR043746">
    <property type="entry name" value="DUF5691"/>
</dbReference>
<evidence type="ECO:0000259" key="3">
    <source>
        <dbReference type="PROSITE" id="PS50966"/>
    </source>
</evidence>
<comment type="caution">
    <text evidence="4">The sequence shown here is derived from an EMBL/GenBank/DDBJ whole genome shotgun (WGS) entry which is preliminary data.</text>
</comment>
<keyword evidence="1" id="KW-0862">Zinc</keyword>
<keyword evidence="1" id="KW-0863">Zinc-finger</keyword>
<dbReference type="Proteomes" id="UP000277671">
    <property type="component" value="Unassembled WGS sequence"/>
</dbReference>
<dbReference type="SUPFAM" id="SSF48371">
    <property type="entry name" value="ARM repeat"/>
    <property type="match status" value="1"/>
</dbReference>
<evidence type="ECO:0000256" key="1">
    <source>
        <dbReference type="PROSITE-ProRule" id="PRU00325"/>
    </source>
</evidence>
<protein>
    <submittedName>
        <fullName evidence="4">SWIM zinc finger protein</fullName>
    </submittedName>
</protein>
<evidence type="ECO:0000313" key="5">
    <source>
        <dbReference type="Proteomes" id="UP000277671"/>
    </source>
</evidence>
<dbReference type="InterPro" id="IPR016024">
    <property type="entry name" value="ARM-type_fold"/>
</dbReference>
<dbReference type="AlphaFoldDB" id="A0A495JVX6"/>
<dbReference type="RefSeq" id="WP_121160415.1">
    <property type="nucleotide sequence ID" value="NZ_RBKT01000001.1"/>
</dbReference>
<keyword evidence="1" id="KW-0479">Metal-binding</keyword>
<organism evidence="4 5">
    <name type="scientific">Micromonospora pisi</name>
    <dbReference type="NCBI Taxonomy" id="589240"/>
    <lineage>
        <taxon>Bacteria</taxon>
        <taxon>Bacillati</taxon>
        <taxon>Actinomycetota</taxon>
        <taxon>Actinomycetes</taxon>
        <taxon>Micromonosporales</taxon>
        <taxon>Micromonosporaceae</taxon>
        <taxon>Micromonospora</taxon>
    </lineage>
</organism>
<name>A0A495JVX6_9ACTN</name>
<dbReference type="OrthoDB" id="9816340at2"/>
<feature type="domain" description="SWIM-type" evidence="3">
    <location>
        <begin position="55"/>
        <end position="88"/>
    </location>
</feature>
<dbReference type="Pfam" id="PF04434">
    <property type="entry name" value="SWIM"/>
    <property type="match status" value="1"/>
</dbReference>
<dbReference type="Pfam" id="PF18944">
    <property type="entry name" value="DUF5691"/>
    <property type="match status" value="1"/>
</dbReference>
<reference evidence="4 5" key="1">
    <citation type="submission" date="2018-10" db="EMBL/GenBank/DDBJ databases">
        <title>Sequencing the genomes of 1000 actinobacteria strains.</title>
        <authorList>
            <person name="Klenk H.-P."/>
        </authorList>
    </citation>
    <scope>NUCLEOTIDE SEQUENCE [LARGE SCALE GENOMIC DNA]</scope>
    <source>
        <strain evidence="4 5">DSM 45175</strain>
    </source>
</reference>
<sequence>MPIEPWSNAQVLALAPDPSSAKGARSVSGAAKWTAAGLDDDVLWGLCRGSGSNPYQACVDLTEPAYRCSCPSRKFPCKHALGLLLLWSDGGVTEQAAPDWVREWQEKRSARAANTAAKRAQAGPVDQAAAEKRAGQRADRVTAGLTELDRWLTDQVTQGLAGAQRAGSVPYATMAARLVDAQASTVAGTVRRVGEVVGVGADWADRLLGELSLLRLLVAGHSRIEELPAELAATVRSRVGLPVTTEEVLAGPALRDRWQVLGHVDLPDERLVARRTWLHGIESGRSALLLAFAAPGQALPADVVPGSVLDAELCWYPGAFPQRALLARRHGTAPAGPPVGAVSVRDALAGWSAALAAEPWCDQVVMLLADVVPTVDGHLIDRAGDAIALRPADNPPWWLLAAAGGRPVPVAGEYGPAGFRPLAAWPDGEYVPAPARTGADLRPAQLPPELVSAALVGTGRRPFTAVTIDLGGRALPVVSGADPATTLLDTAAVALTYQRAGVTADPGRSPVEAAPAETRPVVPAPAARRLASLLADGGGPGGAELGQRLLGGWLRLAAERGYLAPAQSLPALLESGRRSSALRAPLATVAGRRGGWLAAQNAEWSYLLTEAAPDPNPGDWATGTPGERLAYLVALRRADPAAGLDLLVGVFDDEAPEDRARFVGALANGLADRDEPLLERALDDRRKEVREAAAGLLCGLPGSALRGRMARRALGCVRLDGGQLVVTPPTECDAGMRRDGIPPKGPQGVGVGAWLLGEVVARTPLEAWCGAFDRTAEEILALPVADDWGPVLHRGLARAAVAQRDSGWLVPLADEMSQDLDRHDERLTAQLYEALSPSDLARYATAALRRSQGRALRVVELHPGPWPEPLADAVVESIGALVRGDHRTEWQAGELCRIAATALPPAYAAQLAELADTIEREHPETRRGGVVRRLAATLTFRHEMYEELR</sequence>
<accession>A0A495JVX6</accession>
<dbReference type="InterPro" id="IPR007527">
    <property type="entry name" value="Znf_SWIM"/>
</dbReference>